<dbReference type="PANTHER" id="PTHR11562">
    <property type="entry name" value="CATION EFFLUX PROTEIN/ ZINC TRANSPORTER"/>
    <property type="match status" value="1"/>
</dbReference>
<dbReference type="InterPro" id="IPR027469">
    <property type="entry name" value="Cation_efflux_TMD_sf"/>
</dbReference>
<dbReference type="SUPFAM" id="SSF161111">
    <property type="entry name" value="Cation efflux protein transmembrane domain-like"/>
    <property type="match status" value="1"/>
</dbReference>
<evidence type="ECO:0000313" key="12">
    <source>
        <dbReference type="EMBL" id="QOR62901.1"/>
    </source>
</evidence>
<feature type="transmembrane region" description="Helical" evidence="9">
    <location>
        <begin position="53"/>
        <end position="69"/>
    </location>
</feature>
<dbReference type="NCBIfam" id="TIGR01297">
    <property type="entry name" value="CDF"/>
    <property type="match status" value="1"/>
</dbReference>
<name>A0A7M1S7E2_9BACT</name>
<keyword evidence="5" id="KW-0864">Zinc transport</keyword>
<dbReference type="Gene3D" id="1.20.1510.10">
    <property type="entry name" value="Cation efflux protein transmembrane domain"/>
    <property type="match status" value="1"/>
</dbReference>
<gene>
    <name evidence="12" type="ORF">IMZ28_05410</name>
</gene>
<organism evidence="12 13">
    <name type="scientific">Sulfurovum indicum</name>
    <dbReference type="NCBI Taxonomy" id="2779528"/>
    <lineage>
        <taxon>Bacteria</taxon>
        <taxon>Pseudomonadati</taxon>
        <taxon>Campylobacterota</taxon>
        <taxon>Epsilonproteobacteria</taxon>
        <taxon>Campylobacterales</taxon>
        <taxon>Sulfurovaceae</taxon>
        <taxon>Sulfurovum</taxon>
    </lineage>
</organism>
<evidence type="ECO:0000256" key="9">
    <source>
        <dbReference type="SAM" id="Phobius"/>
    </source>
</evidence>
<dbReference type="SUPFAM" id="SSF160240">
    <property type="entry name" value="Cation efflux protein cytoplasmic domain-like"/>
    <property type="match status" value="1"/>
</dbReference>
<reference evidence="12 13" key="1">
    <citation type="submission" date="2020-10" db="EMBL/GenBank/DDBJ databases">
        <title>The genome of sulfurovum sp.</title>
        <authorList>
            <person name="Xie S."/>
            <person name="Shao Z."/>
            <person name="Jiang L."/>
        </authorList>
    </citation>
    <scope>NUCLEOTIDE SEQUENCE [LARGE SCALE GENOMIC DNA]</scope>
    <source>
        <strain evidence="12 13">ST-419</strain>
    </source>
</reference>
<keyword evidence="5" id="KW-0862">Zinc</keyword>
<feature type="transmembrane region" description="Helical" evidence="9">
    <location>
        <begin position="85"/>
        <end position="109"/>
    </location>
</feature>
<evidence type="ECO:0000256" key="2">
    <source>
        <dbReference type="ARBA" id="ARBA00008873"/>
    </source>
</evidence>
<evidence type="ECO:0000259" key="11">
    <source>
        <dbReference type="Pfam" id="PF16916"/>
    </source>
</evidence>
<sequence length="302" mass="33353">MSHDHAHQHQTEIMNYNRAFSFGIALNIIFVILEISFGFYADSLALIADAGHNLSDVFTLLLAWGAYYLSQKTATQTRTYGLKKVTILASLISTMLLISALGAIFFEAIDRLKNPESVDGLIIIIVAGIGVFINAATAYLFLQGQKEDLNIKAAYMHMVADTAVSAGVVIAGLLIIFTGWLWIDPLLSMILVVLIFVGTWSLLKDSVNLSIDAVPQNIDTEEVKAYLLSLENIISIHDLHIWPLSTTQTAMSAHLITESITINNAQLNEIHKVLKERFAIQHATIQMEYNAEGHHCMVADEV</sequence>
<evidence type="ECO:0000256" key="6">
    <source>
        <dbReference type="ARBA" id="ARBA00022989"/>
    </source>
</evidence>
<evidence type="ECO:0000256" key="5">
    <source>
        <dbReference type="ARBA" id="ARBA00022906"/>
    </source>
</evidence>
<keyword evidence="4 9" id="KW-0812">Transmembrane</keyword>
<protein>
    <submittedName>
        <fullName evidence="12">Cation transporter</fullName>
    </submittedName>
</protein>
<feature type="domain" description="Cation efflux protein transmembrane" evidence="10">
    <location>
        <begin position="23"/>
        <end position="207"/>
    </location>
</feature>
<accession>A0A7M1S7E2</accession>
<feature type="transmembrane region" description="Helical" evidence="9">
    <location>
        <begin position="154"/>
        <end position="180"/>
    </location>
</feature>
<evidence type="ECO:0000256" key="1">
    <source>
        <dbReference type="ARBA" id="ARBA00004141"/>
    </source>
</evidence>
<feature type="domain" description="Cation efflux protein cytoplasmic" evidence="11">
    <location>
        <begin position="215"/>
        <end position="288"/>
    </location>
</feature>
<dbReference type="PANTHER" id="PTHR11562:SF17">
    <property type="entry name" value="RE54080P-RELATED"/>
    <property type="match status" value="1"/>
</dbReference>
<keyword evidence="8 9" id="KW-0472">Membrane</keyword>
<dbReference type="InterPro" id="IPR036837">
    <property type="entry name" value="Cation_efflux_CTD_sf"/>
</dbReference>
<dbReference type="AlphaFoldDB" id="A0A7M1S7E2"/>
<dbReference type="Pfam" id="PF16916">
    <property type="entry name" value="ZT_dimer"/>
    <property type="match status" value="1"/>
</dbReference>
<proteinExistence type="inferred from homology"/>
<dbReference type="Pfam" id="PF01545">
    <property type="entry name" value="Cation_efflux"/>
    <property type="match status" value="1"/>
</dbReference>
<dbReference type="InterPro" id="IPR050681">
    <property type="entry name" value="CDF/SLC30A"/>
</dbReference>
<comment type="subcellular location">
    <subcellularLocation>
        <location evidence="1">Membrane</location>
        <topology evidence="1">Multi-pass membrane protein</topology>
    </subcellularLocation>
</comment>
<comment type="similarity">
    <text evidence="2">Belongs to the cation diffusion facilitator (CDF) transporter (TC 2.A.4) family. SLC30A subfamily.</text>
</comment>
<dbReference type="GO" id="GO:0005886">
    <property type="term" value="C:plasma membrane"/>
    <property type="evidence" value="ECO:0007669"/>
    <property type="project" value="TreeGrafter"/>
</dbReference>
<feature type="transmembrane region" description="Helical" evidence="9">
    <location>
        <begin position="121"/>
        <end position="142"/>
    </location>
</feature>
<evidence type="ECO:0000313" key="13">
    <source>
        <dbReference type="Proteomes" id="UP000595074"/>
    </source>
</evidence>
<feature type="transmembrane region" description="Helical" evidence="9">
    <location>
        <begin position="20"/>
        <end position="41"/>
    </location>
</feature>
<keyword evidence="3" id="KW-0813">Transport</keyword>
<evidence type="ECO:0000256" key="7">
    <source>
        <dbReference type="ARBA" id="ARBA00023065"/>
    </source>
</evidence>
<dbReference type="InterPro" id="IPR002524">
    <property type="entry name" value="Cation_efflux"/>
</dbReference>
<feature type="transmembrane region" description="Helical" evidence="9">
    <location>
        <begin position="186"/>
        <end position="203"/>
    </location>
</feature>
<evidence type="ECO:0000256" key="3">
    <source>
        <dbReference type="ARBA" id="ARBA00022448"/>
    </source>
</evidence>
<keyword evidence="13" id="KW-1185">Reference proteome</keyword>
<dbReference type="GO" id="GO:0005385">
    <property type="term" value="F:zinc ion transmembrane transporter activity"/>
    <property type="evidence" value="ECO:0007669"/>
    <property type="project" value="TreeGrafter"/>
</dbReference>
<dbReference type="RefSeq" id="WP_197549718.1">
    <property type="nucleotide sequence ID" value="NZ_CP063164.1"/>
</dbReference>
<keyword evidence="7" id="KW-0406">Ion transport</keyword>
<keyword evidence="6 9" id="KW-1133">Transmembrane helix</keyword>
<dbReference type="EMBL" id="CP063164">
    <property type="protein sequence ID" value="QOR62901.1"/>
    <property type="molecule type" value="Genomic_DNA"/>
</dbReference>
<evidence type="ECO:0000256" key="8">
    <source>
        <dbReference type="ARBA" id="ARBA00023136"/>
    </source>
</evidence>
<dbReference type="InterPro" id="IPR027470">
    <property type="entry name" value="Cation_efflux_CTD"/>
</dbReference>
<evidence type="ECO:0000256" key="4">
    <source>
        <dbReference type="ARBA" id="ARBA00022692"/>
    </source>
</evidence>
<dbReference type="KEGG" id="sinu:IMZ28_05410"/>
<evidence type="ECO:0000259" key="10">
    <source>
        <dbReference type="Pfam" id="PF01545"/>
    </source>
</evidence>
<dbReference type="Proteomes" id="UP000595074">
    <property type="component" value="Chromosome"/>
</dbReference>
<dbReference type="InterPro" id="IPR058533">
    <property type="entry name" value="Cation_efflux_TM"/>
</dbReference>